<accession>A0A841IT13</accession>
<gene>
    <name evidence="1" type="ORF">FHS13_001350</name>
</gene>
<dbReference type="RefSeq" id="WP_184289259.1">
    <property type="nucleotide sequence ID" value="NZ_JACHJO010000004.1"/>
</dbReference>
<dbReference type="EMBL" id="JACHJO010000004">
    <property type="protein sequence ID" value="MBB6119401.1"/>
    <property type="molecule type" value="Genomic_DNA"/>
</dbReference>
<proteinExistence type="predicted"/>
<comment type="caution">
    <text evidence="1">The sequence shown here is derived from an EMBL/GenBank/DDBJ whole genome shotgun (WGS) entry which is preliminary data.</text>
</comment>
<sequence length="464" mass="50169">MPSHPTPHRDLPPCSARPAALHPAARLAFTASHSPLYANTLALARWTGPAVPVTARGIPELSLVREAVEVLALQQEGERPGPGVRRPDRFGSPSGTPAFDLPWWEAVRLGMLEVRSGRARPAPNLEERSRDPDQVLRWWTDMFETTVECWRGDLAALEPDATGVGLLPRVLRVLYDAPDRCRMPLEQLTEALLPGPGLSEHARSRLPELLRCMFSQLGETGAVRAGRLSPVPDRGPGSPYLVRLTPLGRYGVRGLLLASGVPAPLVEDFAKTDAATFLDSLPSFSDDGRLIAVDTWTAARAPARVLWELSRVVDGPGLVLRRREAARVIGTVCSELVPQLRSMASSGRPALSALAAAVLVTSGMLDQAEVNAVLDQHAPWVMVDITATALAEGEDPVDFLSGITEGLESVIIDNADLLARSEHPDALRVLDALARHHPDPGTAARAREAADLAWACRSRGRFRR</sequence>
<dbReference type="Proteomes" id="UP000536604">
    <property type="component" value="Unassembled WGS sequence"/>
</dbReference>
<organism evidence="1 2">
    <name type="scientific">Nocardiopsis algeriensis</name>
    <dbReference type="NCBI Taxonomy" id="1478215"/>
    <lineage>
        <taxon>Bacteria</taxon>
        <taxon>Bacillati</taxon>
        <taxon>Actinomycetota</taxon>
        <taxon>Actinomycetes</taxon>
        <taxon>Streptosporangiales</taxon>
        <taxon>Nocardiopsidaceae</taxon>
        <taxon>Nocardiopsis</taxon>
    </lineage>
</organism>
<reference evidence="1 2" key="1">
    <citation type="submission" date="2020-08" db="EMBL/GenBank/DDBJ databases">
        <title>Genomic Encyclopedia of Type Strains, Phase III (KMG-III): the genomes of soil and plant-associated and newly described type strains.</title>
        <authorList>
            <person name="Whitman W."/>
        </authorList>
    </citation>
    <scope>NUCLEOTIDE SEQUENCE [LARGE SCALE GENOMIC DNA]</scope>
    <source>
        <strain evidence="1 2">CECT 8712</strain>
    </source>
</reference>
<evidence type="ECO:0000313" key="1">
    <source>
        <dbReference type="EMBL" id="MBB6119401.1"/>
    </source>
</evidence>
<keyword evidence="2" id="KW-1185">Reference proteome</keyword>
<name>A0A841IT13_9ACTN</name>
<evidence type="ECO:0000313" key="2">
    <source>
        <dbReference type="Proteomes" id="UP000536604"/>
    </source>
</evidence>
<protein>
    <submittedName>
        <fullName evidence="1">Uncharacterized protein</fullName>
    </submittedName>
</protein>
<dbReference type="AlphaFoldDB" id="A0A841IT13"/>